<dbReference type="RefSeq" id="WP_055531202.1">
    <property type="nucleotide sequence ID" value="NZ_CP023695.1"/>
</dbReference>
<protein>
    <submittedName>
        <fullName evidence="2">Uncharacterized protein</fullName>
    </submittedName>
</protein>
<accession>A0A5J6HCU6</accession>
<sequence length="77" mass="8454">MAPSLLHGTKSVMEGQYCTDTLAINPGLSEDNIYAFSRSGRVNMRVEIDGGGHGRRRTPGYRPRRPAPGPLLRVSEE</sequence>
<reference evidence="2 3" key="1">
    <citation type="submission" date="2017-09" db="EMBL/GenBank/DDBJ databases">
        <authorList>
            <person name="Lee N."/>
            <person name="Cho B.-K."/>
        </authorList>
    </citation>
    <scope>NUCLEOTIDE SEQUENCE [LARGE SCALE GENOMIC DNA]</scope>
    <source>
        <strain evidence="2 3">ATCC 12461</strain>
    </source>
</reference>
<feature type="region of interest" description="Disordered" evidence="1">
    <location>
        <begin position="47"/>
        <end position="77"/>
    </location>
</feature>
<dbReference type="Proteomes" id="UP000326553">
    <property type="component" value="Chromosome"/>
</dbReference>
<keyword evidence="3" id="KW-1185">Reference proteome</keyword>
<evidence type="ECO:0000313" key="2">
    <source>
        <dbReference type="EMBL" id="QEV16263.1"/>
    </source>
</evidence>
<name>A0A5J6HCU6_STRAD</name>
<gene>
    <name evidence="2" type="ORF">CP975_00935</name>
</gene>
<evidence type="ECO:0000256" key="1">
    <source>
        <dbReference type="SAM" id="MobiDB-lite"/>
    </source>
</evidence>
<feature type="compositionally biased region" description="Basic residues" evidence="1">
    <location>
        <begin position="53"/>
        <end position="65"/>
    </location>
</feature>
<proteinExistence type="predicted"/>
<dbReference type="KEGG" id="salw:CP975_00935"/>
<organism evidence="2 3">
    <name type="scientific">Streptomyces alboniger</name>
    <dbReference type="NCBI Taxonomy" id="132473"/>
    <lineage>
        <taxon>Bacteria</taxon>
        <taxon>Bacillati</taxon>
        <taxon>Actinomycetota</taxon>
        <taxon>Actinomycetes</taxon>
        <taxon>Kitasatosporales</taxon>
        <taxon>Streptomycetaceae</taxon>
        <taxon>Streptomyces</taxon>
        <taxon>Streptomyces aurantiacus group</taxon>
    </lineage>
</organism>
<dbReference type="EMBL" id="CP023695">
    <property type="protein sequence ID" value="QEV16263.1"/>
    <property type="molecule type" value="Genomic_DNA"/>
</dbReference>
<dbReference type="OrthoDB" id="4312412at2"/>
<evidence type="ECO:0000313" key="3">
    <source>
        <dbReference type="Proteomes" id="UP000326553"/>
    </source>
</evidence>
<dbReference type="AlphaFoldDB" id="A0A5J6HCU6"/>